<gene>
    <name evidence="5" type="ORF">AWB68_00290</name>
</gene>
<sequence length="260" mass="27987">MTTIKVSVERGVATLVLDNPARKNAISSAMLRELDDALQALRRDESVRALVLTGAGSDFCAGGDVSSMHSGIDAVTTRARMVDSHRVIRALADFDRPVIAAVDGVAYGAGFGLALLADFVVASERTRFCLAFSRIGLVPDFGVAYTLPRMVGMQRARELIYSAREVSGAEALDLGLVLEVHPPERVAPRARELAEALASLSPDGFAMTKRLLARTLELDLASLLDAEANAQAVAMTTPYLRDATGRFMRKEALAFQWPKP</sequence>
<accession>A0A158F519</accession>
<dbReference type="OrthoDB" id="5291143at2"/>
<dbReference type="AlphaFoldDB" id="A0A158F519"/>
<dbReference type="InterPro" id="IPR001753">
    <property type="entry name" value="Enoyl-CoA_hydra/iso"/>
</dbReference>
<dbReference type="GO" id="GO:0004165">
    <property type="term" value="F:delta(3)-delta(2)-enoyl-CoA isomerase activity"/>
    <property type="evidence" value="ECO:0007669"/>
    <property type="project" value="UniProtKB-ARBA"/>
</dbReference>
<dbReference type="PANTHER" id="PTHR43684:SF1">
    <property type="entry name" value="ENOYL-COA DELTA ISOMERASE 2"/>
    <property type="match status" value="1"/>
</dbReference>
<comment type="caution">
    <text evidence="5">The sequence shown here is derived from an EMBL/GenBank/DDBJ whole genome shotgun (WGS) entry which is preliminary data.</text>
</comment>
<dbReference type="InterPro" id="IPR018376">
    <property type="entry name" value="Enoyl-CoA_hyd/isom_CS"/>
</dbReference>
<evidence type="ECO:0000256" key="2">
    <source>
        <dbReference type="ARBA" id="ARBA00023140"/>
    </source>
</evidence>
<keyword evidence="6" id="KW-1185">Reference proteome</keyword>
<protein>
    <submittedName>
        <fullName evidence="5">Enoyl-CoA hydratase</fullName>
    </submittedName>
</protein>
<dbReference type="InterPro" id="IPR051053">
    <property type="entry name" value="ECH/Chromodomain_protein"/>
</dbReference>
<comment type="subcellular location">
    <subcellularLocation>
        <location evidence="1">Peroxisome</location>
    </subcellularLocation>
</comment>
<dbReference type="PANTHER" id="PTHR43684">
    <property type="match status" value="1"/>
</dbReference>
<evidence type="ECO:0000256" key="4">
    <source>
        <dbReference type="RuleBase" id="RU003707"/>
    </source>
</evidence>
<evidence type="ECO:0000313" key="6">
    <source>
        <dbReference type="Proteomes" id="UP000054770"/>
    </source>
</evidence>
<reference evidence="5" key="1">
    <citation type="submission" date="2016-01" db="EMBL/GenBank/DDBJ databases">
        <authorList>
            <person name="Peeters C."/>
        </authorList>
    </citation>
    <scope>NUCLEOTIDE SEQUENCE [LARGE SCALE GENOMIC DNA]</scope>
    <source>
        <strain evidence="5">LMG 22940</strain>
    </source>
</reference>
<proteinExistence type="inferred from homology"/>
<dbReference type="SUPFAM" id="SSF52096">
    <property type="entry name" value="ClpP/crotonase"/>
    <property type="match status" value="1"/>
</dbReference>
<keyword evidence="2" id="KW-0576">Peroxisome</keyword>
<dbReference type="RefSeq" id="WP_087642585.1">
    <property type="nucleotide sequence ID" value="NZ_FCON02000002.1"/>
</dbReference>
<keyword evidence="3" id="KW-0413">Isomerase</keyword>
<dbReference type="CDD" id="cd06558">
    <property type="entry name" value="crotonase-like"/>
    <property type="match status" value="1"/>
</dbReference>
<evidence type="ECO:0000256" key="1">
    <source>
        <dbReference type="ARBA" id="ARBA00004275"/>
    </source>
</evidence>
<dbReference type="InterPro" id="IPR029045">
    <property type="entry name" value="ClpP/crotonase-like_dom_sf"/>
</dbReference>
<organism evidence="5 6">
    <name type="scientific">Caballeronia choica</name>
    <dbReference type="NCBI Taxonomy" id="326476"/>
    <lineage>
        <taxon>Bacteria</taxon>
        <taxon>Pseudomonadati</taxon>
        <taxon>Pseudomonadota</taxon>
        <taxon>Betaproteobacteria</taxon>
        <taxon>Burkholderiales</taxon>
        <taxon>Burkholderiaceae</taxon>
        <taxon>Caballeronia</taxon>
    </lineage>
</organism>
<dbReference type="Pfam" id="PF00378">
    <property type="entry name" value="ECH_1"/>
    <property type="match status" value="1"/>
</dbReference>
<dbReference type="Proteomes" id="UP000054770">
    <property type="component" value="Unassembled WGS sequence"/>
</dbReference>
<evidence type="ECO:0000256" key="3">
    <source>
        <dbReference type="ARBA" id="ARBA00023235"/>
    </source>
</evidence>
<dbReference type="Gene3D" id="3.90.226.10">
    <property type="entry name" value="2-enoyl-CoA Hydratase, Chain A, domain 1"/>
    <property type="match status" value="1"/>
</dbReference>
<evidence type="ECO:0000313" key="5">
    <source>
        <dbReference type="EMBL" id="SAL14831.1"/>
    </source>
</evidence>
<comment type="similarity">
    <text evidence="4">Belongs to the enoyl-CoA hydratase/isomerase family.</text>
</comment>
<dbReference type="PROSITE" id="PS00166">
    <property type="entry name" value="ENOYL_COA_HYDRATASE"/>
    <property type="match status" value="1"/>
</dbReference>
<dbReference type="EMBL" id="FCON02000002">
    <property type="protein sequence ID" value="SAL14831.1"/>
    <property type="molecule type" value="Genomic_DNA"/>
</dbReference>
<name>A0A158F519_9BURK</name>